<evidence type="ECO:0000313" key="3">
    <source>
        <dbReference type="Proteomes" id="UP000019805"/>
    </source>
</evidence>
<proteinExistence type="predicted"/>
<dbReference type="EMBL" id="HG916765">
    <property type="protein sequence ID" value="CDM22503.1"/>
    <property type="molecule type" value="Genomic_DNA"/>
</dbReference>
<sequence>MWSHEESSERNRERAGVRRTTADARRRAGARQAPPNARRGSGNGQPGLGIITACKIT</sequence>
<feature type="region of interest" description="Disordered" evidence="1">
    <location>
        <begin position="1"/>
        <end position="57"/>
    </location>
</feature>
<evidence type="ECO:0000256" key="1">
    <source>
        <dbReference type="SAM" id="MobiDB-lite"/>
    </source>
</evidence>
<feature type="compositionally biased region" description="Basic and acidic residues" evidence="1">
    <location>
        <begin position="1"/>
        <end position="26"/>
    </location>
</feature>
<gene>
    <name evidence="2" type="ORF">BN940_00111</name>
</gene>
<accession>W8WS51</accession>
<dbReference type="KEGG" id="cdn:BN940_00111"/>
<protein>
    <submittedName>
        <fullName evidence="2">Uncharacterized protein</fullName>
    </submittedName>
</protein>
<dbReference type="STRING" id="1437824.BN940_00111"/>
<dbReference type="HOGENOM" id="CLU_2988177_0_0_4"/>
<name>W8WS51_CASD6</name>
<organism evidence="2 3">
    <name type="scientific">Castellaniella defragrans (strain DSM 12143 / CCUG 39792 / 65Phen)</name>
    <name type="common">Alcaligenes defragrans</name>
    <dbReference type="NCBI Taxonomy" id="1437824"/>
    <lineage>
        <taxon>Bacteria</taxon>
        <taxon>Pseudomonadati</taxon>
        <taxon>Pseudomonadota</taxon>
        <taxon>Betaproteobacteria</taxon>
        <taxon>Burkholderiales</taxon>
        <taxon>Alcaligenaceae</taxon>
        <taxon>Castellaniella</taxon>
    </lineage>
</organism>
<reference evidence="2 3" key="1">
    <citation type="journal article" date="2014" name="BMC Microbiol.">
        <title>The oxygen-independent metabolism of cyclic monoterpenes in Castellaniella defragrans 65Phen.</title>
        <authorList>
            <person name="Petasch J."/>
            <person name="Disch E.M."/>
            <person name="Markert S."/>
            <person name="Becher D."/>
            <person name="Schweder T."/>
            <person name="Huttel B."/>
            <person name="Reinhardt R."/>
            <person name="Harder J."/>
        </authorList>
    </citation>
    <scope>NUCLEOTIDE SEQUENCE [LARGE SCALE GENOMIC DNA]</scope>
    <source>
        <strain evidence="2">65Phen</strain>
    </source>
</reference>
<dbReference type="AlphaFoldDB" id="W8WS51"/>
<feature type="compositionally biased region" description="Low complexity" evidence="1">
    <location>
        <begin position="30"/>
        <end position="39"/>
    </location>
</feature>
<keyword evidence="3" id="KW-1185">Reference proteome</keyword>
<dbReference type="Proteomes" id="UP000019805">
    <property type="component" value="Chromosome"/>
</dbReference>
<evidence type="ECO:0000313" key="2">
    <source>
        <dbReference type="EMBL" id="CDM22503.1"/>
    </source>
</evidence>